<name>A0A6C0B3Y2_9ZZZZ</name>
<dbReference type="EMBL" id="MN739066">
    <property type="protein sequence ID" value="QHS86935.1"/>
    <property type="molecule type" value="Genomic_DNA"/>
</dbReference>
<proteinExistence type="predicted"/>
<sequence length="91" mass="10076">MAKGLTIKYTVLIKIIIQKILNTSLRIDIIKSTQPRSNALFSKRAVIIFTFPETSTCVARSATTTDVPESFSSFILFTNSAIGKLYISCIN</sequence>
<protein>
    <submittedName>
        <fullName evidence="1">Uncharacterized protein</fullName>
    </submittedName>
</protein>
<accession>A0A6C0B3Y2</accession>
<evidence type="ECO:0000313" key="1">
    <source>
        <dbReference type="EMBL" id="QHS86935.1"/>
    </source>
</evidence>
<reference evidence="1" key="1">
    <citation type="journal article" date="2020" name="Nature">
        <title>Giant virus diversity and host interactions through global metagenomics.</title>
        <authorList>
            <person name="Schulz F."/>
            <person name="Roux S."/>
            <person name="Paez-Espino D."/>
            <person name="Jungbluth S."/>
            <person name="Walsh D.A."/>
            <person name="Denef V.J."/>
            <person name="McMahon K.D."/>
            <person name="Konstantinidis K.T."/>
            <person name="Eloe-Fadrosh E.A."/>
            <person name="Kyrpides N.C."/>
            <person name="Woyke T."/>
        </authorList>
    </citation>
    <scope>NUCLEOTIDE SEQUENCE</scope>
    <source>
        <strain evidence="1">GVMAG-M-3300009422-16</strain>
    </source>
</reference>
<dbReference type="AlphaFoldDB" id="A0A6C0B3Y2"/>
<organism evidence="1">
    <name type="scientific">viral metagenome</name>
    <dbReference type="NCBI Taxonomy" id="1070528"/>
    <lineage>
        <taxon>unclassified sequences</taxon>
        <taxon>metagenomes</taxon>
        <taxon>organismal metagenomes</taxon>
    </lineage>
</organism>